<dbReference type="Proteomes" id="UP000694865">
    <property type="component" value="Unplaced"/>
</dbReference>
<dbReference type="PANTHER" id="PTHR24099:SF15">
    <property type="entry name" value="E3 UBIQUITIN-PROTEIN LIGASE TRIM9"/>
    <property type="match status" value="1"/>
</dbReference>
<dbReference type="GeneID" id="100377500"/>
<feature type="domain" description="B30.2/SPRY" evidence="9">
    <location>
        <begin position="498"/>
        <end position="681"/>
    </location>
</feature>
<evidence type="ECO:0000256" key="7">
    <source>
        <dbReference type="PROSITE-ProRule" id="PRU00024"/>
    </source>
</evidence>
<dbReference type="SMART" id="SM00336">
    <property type="entry name" value="BBOX"/>
    <property type="match status" value="2"/>
</dbReference>
<feature type="domain" description="Fibronectin type-III" evidence="10">
    <location>
        <begin position="423"/>
        <end position="516"/>
    </location>
</feature>
<evidence type="ECO:0000256" key="3">
    <source>
        <dbReference type="ARBA" id="ARBA00022771"/>
    </source>
</evidence>
<dbReference type="PROSITE" id="PS50853">
    <property type="entry name" value="FN3"/>
    <property type="match status" value="1"/>
</dbReference>
<dbReference type="Gene3D" id="3.30.40.10">
    <property type="entry name" value="Zinc/RING finger domain, C3HC4 (zinc finger)"/>
    <property type="match status" value="1"/>
</dbReference>
<name>A0ABM0GZX5_SACKO</name>
<reference evidence="13" key="1">
    <citation type="submission" date="2025-08" db="UniProtKB">
        <authorList>
            <consortium name="RefSeq"/>
        </authorList>
    </citation>
    <scope>IDENTIFICATION</scope>
    <source>
        <tissue evidence="13">Testes</tissue>
    </source>
</reference>
<feature type="domain" description="B box-type" evidence="8">
    <location>
        <begin position="210"/>
        <end position="252"/>
    </location>
</feature>
<dbReference type="SMART" id="SM00184">
    <property type="entry name" value="RING"/>
    <property type="match status" value="1"/>
</dbReference>
<evidence type="ECO:0000256" key="1">
    <source>
        <dbReference type="ARBA" id="ARBA00022723"/>
    </source>
</evidence>
<dbReference type="SUPFAM" id="SSF49899">
    <property type="entry name" value="Concanavalin A-like lectins/glucanases"/>
    <property type="match status" value="1"/>
</dbReference>
<evidence type="ECO:0000256" key="2">
    <source>
        <dbReference type="ARBA" id="ARBA00022737"/>
    </source>
</evidence>
<dbReference type="Pfam" id="PF13445">
    <property type="entry name" value="zf-RING_UBOX"/>
    <property type="match status" value="1"/>
</dbReference>
<keyword evidence="2" id="KW-0677">Repeat</keyword>
<proteinExistence type="predicted"/>
<dbReference type="Pfam" id="PF22586">
    <property type="entry name" value="ANCHR-like_BBOX"/>
    <property type="match status" value="1"/>
</dbReference>
<dbReference type="InterPro" id="IPR001870">
    <property type="entry name" value="B30.2/SPRY"/>
</dbReference>
<dbReference type="InterPro" id="IPR013083">
    <property type="entry name" value="Znf_RING/FYVE/PHD"/>
</dbReference>
<evidence type="ECO:0000256" key="5">
    <source>
        <dbReference type="ARBA" id="ARBA00022833"/>
    </source>
</evidence>
<dbReference type="InterPro" id="IPR000315">
    <property type="entry name" value="Znf_B-box"/>
</dbReference>
<feature type="domain" description="B box-type" evidence="8">
    <location>
        <begin position="142"/>
        <end position="191"/>
    </location>
</feature>
<dbReference type="Gene3D" id="2.60.120.920">
    <property type="match status" value="1"/>
</dbReference>
<dbReference type="InterPro" id="IPR036116">
    <property type="entry name" value="FN3_sf"/>
</dbReference>
<evidence type="ECO:0000313" key="13">
    <source>
        <dbReference type="RefSeq" id="XP_002741117.1"/>
    </source>
</evidence>
<dbReference type="InterPro" id="IPR050617">
    <property type="entry name" value="E3_ligase_FN3/SPRY"/>
</dbReference>
<evidence type="ECO:0000256" key="4">
    <source>
        <dbReference type="ARBA" id="ARBA00022786"/>
    </source>
</evidence>
<dbReference type="InterPro" id="IPR027370">
    <property type="entry name" value="Znf-RING_euk"/>
</dbReference>
<dbReference type="Gene3D" id="3.30.160.60">
    <property type="entry name" value="Classic Zinc Finger"/>
    <property type="match status" value="1"/>
</dbReference>
<organism evidence="12 13">
    <name type="scientific">Saccoglossus kowalevskii</name>
    <name type="common">Acorn worm</name>
    <dbReference type="NCBI Taxonomy" id="10224"/>
    <lineage>
        <taxon>Eukaryota</taxon>
        <taxon>Metazoa</taxon>
        <taxon>Hemichordata</taxon>
        <taxon>Enteropneusta</taxon>
        <taxon>Harrimaniidae</taxon>
        <taxon>Saccoglossus</taxon>
    </lineage>
</organism>
<dbReference type="Gene3D" id="2.60.40.10">
    <property type="entry name" value="Immunoglobulins"/>
    <property type="match status" value="1"/>
</dbReference>
<keyword evidence="3 7" id="KW-0863">Zinc-finger</keyword>
<keyword evidence="12" id="KW-1185">Reference proteome</keyword>
<dbReference type="InterPro" id="IPR043136">
    <property type="entry name" value="B30.2/SPRY_sf"/>
</dbReference>
<evidence type="ECO:0000259" key="9">
    <source>
        <dbReference type="PROSITE" id="PS50188"/>
    </source>
</evidence>
<dbReference type="SUPFAM" id="SSF57845">
    <property type="entry name" value="B-box zinc-binding domain"/>
    <property type="match status" value="1"/>
</dbReference>
<evidence type="ECO:0000259" key="10">
    <source>
        <dbReference type="PROSITE" id="PS50853"/>
    </source>
</evidence>
<dbReference type="PANTHER" id="PTHR24099">
    <property type="entry name" value="E3 UBIQUITIN-PROTEIN LIGASE TRIM36-RELATED"/>
    <property type="match status" value="1"/>
</dbReference>
<dbReference type="InterPro" id="IPR013783">
    <property type="entry name" value="Ig-like_fold"/>
</dbReference>
<sequence length="692" mass="77491">MEEELRCPVCQTLYTDPVILPCSHNLCLSCSKNLQSYGPPLSPHLVDLSSSFPDYPEGDRFSLHSETDSGVGLSVNSVTANVLDRNSSVNHLLPPSQTDNLCLRLICPVCNKNSYLDEKGTSGLPKNRTLEMIVTRYSESRNMQVKCQLCESAPLDATVYCEQCEVFYCEKCRESCHPSRGPLAKHNLVSPNAASGKSAQLGRGKLKGLSRPSTCGDHIEETLSMFCVMCRVPVCYQCLEDGKHYNHDVRALGSMAKTLKGDLSHALTSLSEKARQAKDFISELRTIIEEVQVNTVEFEASLVAQFDQLMEAIKQRKEQLLSDVNHERDFKIKMVKDHIGQCTGKVRQTNGLLEFSIEVMKETDPASFLLVANSLLKRVQSMEKSWKKEMLLEHRVVSEFDLTLDNTAVLQAIDLLNFIQMKAPGPPVILTDECSAENNSVTIAWQPDPISWVEGFVLELDDGCHGEFREVYCGRETVCTVDGLHFDSTYNARIKAYNHAGEGTYSETVCLQTAEVAWFSLDPSTAHPDIILSNDNMTVTCSSYDDRIVLGNVGFSRGVHYWEIVIDRYDNHPDPSFGVARYDVAKDAMLGKDDNGWSMYIDNARSWFIHKNEHRDRTEGGIGVKTVVGVLLDLEKKTMCFYLNDKPHGPITFKNLHGVFFPAISLNRNVQVTVHSGLEIPVETDTEEEEEE</sequence>
<dbReference type="InterPro" id="IPR003877">
    <property type="entry name" value="SPRY_dom"/>
</dbReference>
<dbReference type="InterPro" id="IPR003961">
    <property type="entry name" value="FN3_dom"/>
</dbReference>
<keyword evidence="1" id="KW-0479">Metal-binding</keyword>
<dbReference type="InterPro" id="IPR003649">
    <property type="entry name" value="Bbox_C"/>
</dbReference>
<dbReference type="Pfam" id="PF00041">
    <property type="entry name" value="fn3"/>
    <property type="match status" value="1"/>
</dbReference>
<evidence type="ECO:0000259" key="11">
    <source>
        <dbReference type="PROSITE" id="PS51262"/>
    </source>
</evidence>
<dbReference type="InterPro" id="IPR001841">
    <property type="entry name" value="Znf_RING"/>
</dbReference>
<dbReference type="Gene3D" id="4.10.830.40">
    <property type="match status" value="1"/>
</dbReference>
<dbReference type="SUPFAM" id="SSF57850">
    <property type="entry name" value="RING/U-box"/>
    <property type="match status" value="1"/>
</dbReference>
<dbReference type="CDD" id="cd19803">
    <property type="entry name" value="Bbox1_TRIM9-like_C-I"/>
    <property type="match status" value="1"/>
</dbReference>
<dbReference type="PROSITE" id="PS50188">
    <property type="entry name" value="B302_SPRY"/>
    <property type="match status" value="1"/>
</dbReference>
<dbReference type="PROSITE" id="PS51262">
    <property type="entry name" value="COS"/>
    <property type="match status" value="1"/>
</dbReference>
<protein>
    <submittedName>
        <fullName evidence="13">E3 ubiquitin-protein ligase TRIM9-like</fullName>
    </submittedName>
</protein>
<dbReference type="Pfam" id="PF00643">
    <property type="entry name" value="zf-B_box"/>
    <property type="match status" value="1"/>
</dbReference>
<dbReference type="InterPro" id="IPR017903">
    <property type="entry name" value="COS_domain"/>
</dbReference>
<dbReference type="SMART" id="SM00449">
    <property type="entry name" value="SPRY"/>
    <property type="match status" value="1"/>
</dbReference>
<accession>A0ABM0GZX5</accession>
<keyword evidence="6" id="KW-0175">Coiled coil</keyword>
<dbReference type="SMART" id="SM00502">
    <property type="entry name" value="BBC"/>
    <property type="match status" value="1"/>
</dbReference>
<dbReference type="InterPro" id="IPR013320">
    <property type="entry name" value="ConA-like_dom_sf"/>
</dbReference>
<evidence type="ECO:0000259" key="8">
    <source>
        <dbReference type="PROSITE" id="PS50119"/>
    </source>
</evidence>
<dbReference type="Pfam" id="PF00622">
    <property type="entry name" value="SPRY"/>
    <property type="match status" value="1"/>
</dbReference>
<keyword evidence="4" id="KW-0833">Ubl conjugation pathway</keyword>
<dbReference type="CDD" id="cd00063">
    <property type="entry name" value="FN3"/>
    <property type="match status" value="1"/>
</dbReference>
<dbReference type="CDD" id="cd16576">
    <property type="entry name" value="RING-HC_TRIM9-like_C-I"/>
    <property type="match status" value="1"/>
</dbReference>
<dbReference type="SMART" id="SM00060">
    <property type="entry name" value="FN3"/>
    <property type="match status" value="1"/>
</dbReference>
<dbReference type="CDD" id="cd12889">
    <property type="entry name" value="SPRY_PRY_TRIM67_9"/>
    <property type="match status" value="1"/>
</dbReference>
<feature type="domain" description="COS" evidence="11">
    <location>
        <begin position="360"/>
        <end position="419"/>
    </location>
</feature>
<gene>
    <name evidence="13" type="primary">LOC100377500</name>
</gene>
<dbReference type="RefSeq" id="XP_002741117.1">
    <property type="nucleotide sequence ID" value="XM_002741071.1"/>
</dbReference>
<evidence type="ECO:0000256" key="6">
    <source>
        <dbReference type="ARBA" id="ARBA00023054"/>
    </source>
</evidence>
<dbReference type="Gene3D" id="1.20.5.170">
    <property type="match status" value="1"/>
</dbReference>
<evidence type="ECO:0000313" key="12">
    <source>
        <dbReference type="Proteomes" id="UP000694865"/>
    </source>
</evidence>
<keyword evidence="5" id="KW-0862">Zinc</keyword>
<dbReference type="PROSITE" id="PS50119">
    <property type="entry name" value="ZF_BBOX"/>
    <property type="match status" value="2"/>
</dbReference>
<dbReference type="SUPFAM" id="SSF49265">
    <property type="entry name" value="Fibronectin type III"/>
    <property type="match status" value="1"/>
</dbReference>